<comment type="caution">
    <text evidence="1">The sequence shown here is derived from an EMBL/GenBank/DDBJ whole genome shotgun (WGS) entry which is preliminary data.</text>
</comment>
<dbReference type="EMBL" id="BMFV01000008">
    <property type="protein sequence ID" value="GGH79686.1"/>
    <property type="molecule type" value="Genomic_DNA"/>
</dbReference>
<proteinExistence type="predicted"/>
<reference evidence="1" key="1">
    <citation type="journal article" date="2014" name="Int. J. Syst. Evol. Microbiol.">
        <title>Complete genome sequence of Corynebacterium casei LMG S-19264T (=DSM 44701T), isolated from a smear-ripened cheese.</title>
        <authorList>
            <consortium name="US DOE Joint Genome Institute (JGI-PGF)"/>
            <person name="Walter F."/>
            <person name="Albersmeier A."/>
            <person name="Kalinowski J."/>
            <person name="Ruckert C."/>
        </authorList>
    </citation>
    <scope>NUCLEOTIDE SEQUENCE</scope>
    <source>
        <strain evidence="1">CGMCC 1.12777</strain>
    </source>
</reference>
<reference evidence="1" key="2">
    <citation type="submission" date="2020-09" db="EMBL/GenBank/DDBJ databases">
        <authorList>
            <person name="Sun Q."/>
            <person name="Zhou Y."/>
        </authorList>
    </citation>
    <scope>NUCLEOTIDE SEQUENCE</scope>
    <source>
        <strain evidence="1">CGMCC 1.12777</strain>
    </source>
</reference>
<evidence type="ECO:0000313" key="2">
    <source>
        <dbReference type="Proteomes" id="UP000656813"/>
    </source>
</evidence>
<evidence type="ECO:0000313" key="1">
    <source>
        <dbReference type="EMBL" id="GGH79686.1"/>
    </source>
</evidence>
<keyword evidence="2" id="KW-1185">Reference proteome</keyword>
<accession>A0A8J2ZUN4</accession>
<dbReference type="Pfam" id="PF14173">
    <property type="entry name" value="ComGG"/>
    <property type="match status" value="1"/>
</dbReference>
<organism evidence="1 2">
    <name type="scientific">Pullulanibacillus pueri</name>
    <dbReference type="NCBI Taxonomy" id="1437324"/>
    <lineage>
        <taxon>Bacteria</taxon>
        <taxon>Bacillati</taxon>
        <taxon>Bacillota</taxon>
        <taxon>Bacilli</taxon>
        <taxon>Bacillales</taxon>
        <taxon>Sporolactobacillaceae</taxon>
        <taxon>Pullulanibacillus</taxon>
    </lineage>
</organism>
<sequence length="116" mass="13699">MPVTLIMVFFFSAFILYDISQLTLDRKIVEERTLFVKEEELKKMAARDIVKRLRKDPMLITTDDLNYTVGTIHYQVVDGDEDEKKIEVTLLVPPEHQATFQFSYNIDKDKIIKWVD</sequence>
<dbReference type="AlphaFoldDB" id="A0A8J2ZUN4"/>
<protein>
    <recommendedName>
        <fullName evidence="3">Competence protein ComGG</fullName>
    </recommendedName>
</protein>
<gene>
    <name evidence="1" type="ORF">GCM10007096_14980</name>
</gene>
<dbReference type="Proteomes" id="UP000656813">
    <property type="component" value="Unassembled WGS sequence"/>
</dbReference>
<dbReference type="InterPro" id="IPR020372">
    <property type="entry name" value="Competence_ComGG"/>
</dbReference>
<name>A0A8J2ZUN4_9BACL</name>
<evidence type="ECO:0008006" key="3">
    <source>
        <dbReference type="Google" id="ProtNLM"/>
    </source>
</evidence>